<evidence type="ECO:0000313" key="2">
    <source>
        <dbReference type="EMBL" id="KAA8501953.1"/>
    </source>
</evidence>
<dbReference type="GO" id="GO:0003723">
    <property type="term" value="F:RNA binding"/>
    <property type="evidence" value="ECO:0007669"/>
    <property type="project" value="InterPro"/>
</dbReference>
<dbReference type="SUPFAM" id="SSF52172">
    <property type="entry name" value="CheY-like"/>
    <property type="match status" value="1"/>
</dbReference>
<dbReference type="Pfam" id="PF03861">
    <property type="entry name" value="ANTAR"/>
    <property type="match status" value="1"/>
</dbReference>
<dbReference type="InterPro" id="IPR005561">
    <property type="entry name" value="ANTAR"/>
</dbReference>
<dbReference type="OrthoDB" id="9808843at2"/>
<dbReference type="Gene3D" id="1.10.10.10">
    <property type="entry name" value="Winged helix-like DNA-binding domain superfamily/Winged helix DNA-binding domain"/>
    <property type="match status" value="1"/>
</dbReference>
<organism evidence="2 3">
    <name type="scientific">Mediterraneibacter catenae</name>
    <dbReference type="NCBI Taxonomy" id="2594882"/>
    <lineage>
        <taxon>Bacteria</taxon>
        <taxon>Bacillati</taxon>
        <taxon>Bacillota</taxon>
        <taxon>Clostridia</taxon>
        <taxon>Lachnospirales</taxon>
        <taxon>Lachnospiraceae</taxon>
        <taxon>Mediterraneibacter</taxon>
    </lineage>
</organism>
<dbReference type="PROSITE" id="PS50921">
    <property type="entry name" value="ANTAR"/>
    <property type="match status" value="1"/>
</dbReference>
<keyword evidence="3" id="KW-1185">Reference proteome</keyword>
<dbReference type="InterPro" id="IPR011006">
    <property type="entry name" value="CheY-like_superfamily"/>
</dbReference>
<name>A0A5M9HZ83_9FIRM</name>
<sequence>MSNIIVAFSKRENAVNIRNILVKSGLEVSAVCQTGAKVLQYAEMWSDGIVVCAHQMQDMHYTQMREYLPDSFEILLIAPADKWVDGIPDGVVGLPMPLKIYDLVSTIEMIQQMQYRRRRKKRETGKTRSDKDRQIINQAKALLIERNHMTEEEAHKYVQKTSMESGTDMVETARMILTVMDK</sequence>
<accession>A0A5M9HZ83</accession>
<dbReference type="EMBL" id="VMSO01000005">
    <property type="protein sequence ID" value="KAA8501953.1"/>
    <property type="molecule type" value="Genomic_DNA"/>
</dbReference>
<reference evidence="2" key="1">
    <citation type="submission" date="2019-07" db="EMBL/GenBank/DDBJ databases">
        <authorList>
            <person name="Wongkuna S."/>
            <person name="Scaria J."/>
        </authorList>
    </citation>
    <scope>NUCLEOTIDE SEQUENCE [LARGE SCALE GENOMIC DNA]</scope>
    <source>
        <strain evidence="2">SW178</strain>
    </source>
</reference>
<protein>
    <submittedName>
        <fullName evidence="2">ANTAR domain-containing protein</fullName>
    </submittedName>
</protein>
<gene>
    <name evidence="2" type="ORF">FNY66_05820</name>
</gene>
<comment type="caution">
    <text evidence="2">The sequence shown here is derived from an EMBL/GenBank/DDBJ whole genome shotgun (WGS) entry which is preliminary data.</text>
</comment>
<evidence type="ECO:0000313" key="3">
    <source>
        <dbReference type="Proteomes" id="UP000322025"/>
    </source>
</evidence>
<dbReference type="RefSeq" id="WP_150310551.1">
    <property type="nucleotide sequence ID" value="NZ_VMSO01000005.1"/>
</dbReference>
<dbReference type="InterPro" id="IPR036388">
    <property type="entry name" value="WH-like_DNA-bd_sf"/>
</dbReference>
<evidence type="ECO:0000259" key="1">
    <source>
        <dbReference type="PROSITE" id="PS50921"/>
    </source>
</evidence>
<dbReference type="SMART" id="SM01012">
    <property type="entry name" value="ANTAR"/>
    <property type="match status" value="1"/>
</dbReference>
<feature type="domain" description="ANTAR" evidence="1">
    <location>
        <begin position="116"/>
        <end position="177"/>
    </location>
</feature>
<dbReference type="AlphaFoldDB" id="A0A5M9HZ83"/>
<dbReference type="Proteomes" id="UP000322025">
    <property type="component" value="Unassembled WGS sequence"/>
</dbReference>
<proteinExistence type="predicted"/>